<feature type="repeat" description="TPR" evidence="4">
    <location>
        <begin position="73"/>
        <end position="106"/>
    </location>
</feature>
<dbReference type="InterPro" id="IPR011990">
    <property type="entry name" value="TPR-like_helical_dom_sf"/>
</dbReference>
<dbReference type="InterPro" id="IPR009057">
    <property type="entry name" value="Homeodomain-like_sf"/>
</dbReference>
<evidence type="ECO:0000256" key="4">
    <source>
        <dbReference type="PROSITE-ProRule" id="PRU00339"/>
    </source>
</evidence>
<dbReference type="PROSITE" id="PS51257">
    <property type="entry name" value="PROKAR_LIPOPROTEIN"/>
    <property type="match status" value="1"/>
</dbReference>
<gene>
    <name evidence="8" type="ORF">IMCC3317_06280</name>
</gene>
<organism evidence="8 9">
    <name type="scientific">Kordia antarctica</name>
    <dbReference type="NCBI Taxonomy" id="1218801"/>
    <lineage>
        <taxon>Bacteria</taxon>
        <taxon>Pseudomonadati</taxon>
        <taxon>Bacteroidota</taxon>
        <taxon>Flavobacteriia</taxon>
        <taxon>Flavobacteriales</taxon>
        <taxon>Flavobacteriaceae</taxon>
        <taxon>Kordia</taxon>
    </lineage>
</organism>
<dbReference type="PANTHER" id="PTHR43280">
    <property type="entry name" value="ARAC-FAMILY TRANSCRIPTIONAL REGULATOR"/>
    <property type="match status" value="1"/>
</dbReference>
<keyword evidence="5" id="KW-1133">Transmembrane helix</keyword>
<proteinExistence type="predicted"/>
<dbReference type="GO" id="GO:0043565">
    <property type="term" value="F:sequence-specific DNA binding"/>
    <property type="evidence" value="ECO:0007669"/>
    <property type="project" value="InterPro"/>
</dbReference>
<keyword evidence="9" id="KW-1185">Reference proteome</keyword>
<dbReference type="KEGG" id="kan:IMCC3317_06280"/>
<protein>
    <recommendedName>
        <fullName evidence="7">HTH araC/xylS-type domain-containing protein</fullName>
    </recommendedName>
</protein>
<feature type="domain" description="HTH araC/xylS-type" evidence="7">
    <location>
        <begin position="443"/>
        <end position="551"/>
    </location>
</feature>
<evidence type="ECO:0000313" key="9">
    <source>
        <dbReference type="Proteomes" id="UP000464657"/>
    </source>
</evidence>
<dbReference type="OrthoDB" id="5295174at2"/>
<evidence type="ECO:0000313" key="8">
    <source>
        <dbReference type="EMBL" id="QHI35282.1"/>
    </source>
</evidence>
<name>A0A7L4ZEY3_9FLAO</name>
<feature type="signal peptide" evidence="6">
    <location>
        <begin position="1"/>
        <end position="18"/>
    </location>
</feature>
<dbReference type="SUPFAM" id="SSF46689">
    <property type="entry name" value="Homeodomain-like"/>
    <property type="match status" value="1"/>
</dbReference>
<dbReference type="RefSeq" id="WP_160128034.1">
    <property type="nucleotide sequence ID" value="NZ_CP019288.1"/>
</dbReference>
<dbReference type="AlphaFoldDB" id="A0A7L4ZEY3"/>
<sequence length="553" mass="64415">MNRFLLICLLSFLAFSCADTISQEEANKDITIILDEAEQAVLTYQGIEIDSMIELRMEYFHKAKTMNDSVHIYRAHYYLGEFYQSRGIYNDAMSEYEKALQNISDDADSARYIQTKLAIATTEIELGNKYKAGQILLDTYGVAQRNKRTSQLIHINGNMEILGLELENYAEVKKIFKEAITTIEEKKLIEKDSINYVENYINYHMFIAKAYQAEKKLDSALFYIDKGIIIADYYNDVEGKAYLFELKGKTYTAKELFPEAYENLIKAKEIFEVLENDIQISKIMYLLANYHVQKTEYTEALSFLNDLEIRYQENKMLITDCHDVLLLQANIYKSSKQFEKESIYRQKSTDLNASILANGNKETVLQTATKYEIEKIKNKFQAQQQKDKKRFYIFLCIAIAVIGIFGFLLYKQFTKKKVVVVAEEKIIPKPAPQNAIKSDKTVDEILQKLKNLETHEFYLNPKYNLYATAKKIDTNTTYLSSILNTQKKMTFTEYLNNLRIQYTLDRLENDKKFRMYTIKAIAKEVGYRSHGSFSRAFKSKTGENPSTFLKKIR</sequence>
<dbReference type="Proteomes" id="UP000464657">
    <property type="component" value="Chromosome"/>
</dbReference>
<dbReference type="PROSITE" id="PS50005">
    <property type="entry name" value="TPR"/>
    <property type="match status" value="1"/>
</dbReference>
<feature type="transmembrane region" description="Helical" evidence="5">
    <location>
        <begin position="391"/>
        <end position="410"/>
    </location>
</feature>
<evidence type="ECO:0000256" key="1">
    <source>
        <dbReference type="ARBA" id="ARBA00023015"/>
    </source>
</evidence>
<accession>A0A7L4ZEY3</accession>
<dbReference type="InterPro" id="IPR019734">
    <property type="entry name" value="TPR_rpt"/>
</dbReference>
<evidence type="ECO:0000259" key="7">
    <source>
        <dbReference type="PROSITE" id="PS01124"/>
    </source>
</evidence>
<keyword evidence="6" id="KW-0732">Signal</keyword>
<dbReference type="Pfam" id="PF12833">
    <property type="entry name" value="HTH_18"/>
    <property type="match status" value="1"/>
</dbReference>
<dbReference type="GO" id="GO:0003700">
    <property type="term" value="F:DNA-binding transcription factor activity"/>
    <property type="evidence" value="ECO:0007669"/>
    <property type="project" value="InterPro"/>
</dbReference>
<dbReference type="SMART" id="SM00028">
    <property type="entry name" value="TPR"/>
    <property type="match status" value="5"/>
</dbReference>
<evidence type="ECO:0000256" key="3">
    <source>
        <dbReference type="ARBA" id="ARBA00023163"/>
    </source>
</evidence>
<dbReference type="EMBL" id="CP019288">
    <property type="protein sequence ID" value="QHI35282.1"/>
    <property type="molecule type" value="Genomic_DNA"/>
</dbReference>
<dbReference type="SUPFAM" id="SSF48452">
    <property type="entry name" value="TPR-like"/>
    <property type="match status" value="2"/>
</dbReference>
<keyword evidence="5" id="KW-0812">Transmembrane</keyword>
<dbReference type="Gene3D" id="1.10.10.60">
    <property type="entry name" value="Homeodomain-like"/>
    <property type="match status" value="2"/>
</dbReference>
<evidence type="ECO:0000256" key="6">
    <source>
        <dbReference type="SAM" id="SignalP"/>
    </source>
</evidence>
<dbReference type="Gene3D" id="1.25.40.10">
    <property type="entry name" value="Tetratricopeptide repeat domain"/>
    <property type="match status" value="2"/>
</dbReference>
<keyword evidence="5" id="KW-0472">Membrane</keyword>
<dbReference type="SMART" id="SM00342">
    <property type="entry name" value="HTH_ARAC"/>
    <property type="match status" value="1"/>
</dbReference>
<keyword evidence="3" id="KW-0804">Transcription</keyword>
<keyword evidence="1" id="KW-0805">Transcription regulation</keyword>
<evidence type="ECO:0000256" key="5">
    <source>
        <dbReference type="SAM" id="Phobius"/>
    </source>
</evidence>
<dbReference type="InterPro" id="IPR018060">
    <property type="entry name" value="HTH_AraC"/>
</dbReference>
<feature type="chain" id="PRO_5029870664" description="HTH araC/xylS-type domain-containing protein" evidence="6">
    <location>
        <begin position="19"/>
        <end position="553"/>
    </location>
</feature>
<keyword evidence="4" id="KW-0802">TPR repeat</keyword>
<evidence type="ECO:0000256" key="2">
    <source>
        <dbReference type="ARBA" id="ARBA00023125"/>
    </source>
</evidence>
<dbReference type="PANTHER" id="PTHR43280:SF34">
    <property type="entry name" value="ARAC-FAMILY TRANSCRIPTIONAL REGULATOR"/>
    <property type="match status" value="1"/>
</dbReference>
<dbReference type="PROSITE" id="PS01124">
    <property type="entry name" value="HTH_ARAC_FAMILY_2"/>
    <property type="match status" value="1"/>
</dbReference>
<keyword evidence="2" id="KW-0238">DNA-binding</keyword>
<reference evidence="8 9" key="1">
    <citation type="journal article" date="2013" name="Int. J. Syst. Evol. Microbiol.">
        <title>Kordia antarctica sp. nov., isolated from Antarctic seawater.</title>
        <authorList>
            <person name="Baek K."/>
            <person name="Choi A."/>
            <person name="Kang I."/>
            <person name="Lee K."/>
            <person name="Cho J.C."/>
        </authorList>
    </citation>
    <scope>NUCLEOTIDE SEQUENCE [LARGE SCALE GENOMIC DNA]</scope>
    <source>
        <strain evidence="8 9">IMCC3317</strain>
    </source>
</reference>